<feature type="transmembrane region" description="Helical" evidence="1">
    <location>
        <begin position="202"/>
        <end position="225"/>
    </location>
</feature>
<feature type="transmembrane region" description="Helical" evidence="1">
    <location>
        <begin position="237"/>
        <end position="258"/>
    </location>
</feature>
<reference evidence="2 3" key="1">
    <citation type="journal article" date="2011" name="J. Bacteriol.">
        <title>Complete genome of the cellulolytic ruminal bacterium Ruminococcus albus 7.</title>
        <authorList>
            <person name="Suen G."/>
            <person name="Stevenson D.M."/>
            <person name="Bruce D.C."/>
            <person name="Chertkov O."/>
            <person name="Copeland A."/>
            <person name="Cheng J.F."/>
            <person name="Detter C."/>
            <person name="Detter J.C."/>
            <person name="Goodwin L.A."/>
            <person name="Han C.S."/>
            <person name="Hauser L.J."/>
            <person name="Ivanova N.N."/>
            <person name="Kyrpides N.C."/>
            <person name="Land M.L."/>
            <person name="Lapidus A."/>
            <person name="Lucas S."/>
            <person name="Ovchinnikova G."/>
            <person name="Pitluck S."/>
            <person name="Tapia R."/>
            <person name="Woyke T."/>
            <person name="Boyum J."/>
            <person name="Mead D."/>
            <person name="Weimer P.J."/>
        </authorList>
    </citation>
    <scope>NUCLEOTIDE SEQUENCE [LARGE SCALE GENOMIC DNA]</scope>
    <source>
        <strain evidence="3">ATCC 27210 / DSM 20455 / JCM 14654 / NCDO 2250 / 7</strain>
    </source>
</reference>
<dbReference type="RefSeq" id="WP_013497630.1">
    <property type="nucleotide sequence ID" value="NC_014833.1"/>
</dbReference>
<evidence type="ECO:0000313" key="3">
    <source>
        <dbReference type="Proteomes" id="UP000006919"/>
    </source>
</evidence>
<feature type="transmembrane region" description="Helical" evidence="1">
    <location>
        <begin position="5"/>
        <end position="22"/>
    </location>
</feature>
<dbReference type="HOGENOM" id="CLU_952778_0_0_9"/>
<sequence>MALLLDIAVMLIMVVTCIAGYIKGFRRYIVGMIAAVIATVGASVFSEALAEPVYDRYMHDRVKTHVMRAIEDADPKQVVMDKLAERGYGQYFTEDEIGEAVQKGGDITDNVSGLMKSKGLGDEAVGDVDREIDSYFDNELPEEIGRQLDKAGYSGYFDRIKISSEDMHECVKRAATQSREDAADFIVEKAVSPLFIGMIRCLLFVITYLVLILLIKLITAIAGALDGEGEEKAADRFAGLLLGAVKGLMYCAVIAWALSKLCRATRDSLSVFNSGMLEQSYLFIYFFDFFYG</sequence>
<organism evidence="2 3">
    <name type="scientific">Ruminococcus albus (strain ATCC 27210 / DSM 20455 / JCM 14654 / NCDO 2250 / 7)</name>
    <dbReference type="NCBI Taxonomy" id="697329"/>
    <lineage>
        <taxon>Bacteria</taxon>
        <taxon>Bacillati</taxon>
        <taxon>Bacillota</taxon>
        <taxon>Clostridia</taxon>
        <taxon>Eubacteriales</taxon>
        <taxon>Oscillospiraceae</taxon>
        <taxon>Ruminococcus</taxon>
    </lineage>
</organism>
<dbReference type="OrthoDB" id="1817930at2"/>
<keyword evidence="1" id="KW-1133">Transmembrane helix</keyword>
<feature type="transmembrane region" description="Helical" evidence="1">
    <location>
        <begin position="28"/>
        <end position="50"/>
    </location>
</feature>
<dbReference type="Proteomes" id="UP000006919">
    <property type="component" value="Chromosome"/>
</dbReference>
<keyword evidence="1" id="KW-0812">Transmembrane</keyword>
<name>E6UBA2_RUMA7</name>
<dbReference type="STRING" id="697329.Rumal_0926"/>
<protein>
    <recommendedName>
        <fullName evidence="4">Colicin V production protein</fullName>
    </recommendedName>
</protein>
<proteinExistence type="predicted"/>
<gene>
    <name evidence="2" type="ordered locus">Rumal_0926</name>
</gene>
<dbReference type="EMBL" id="CP002403">
    <property type="protein sequence ID" value="ADU21452.1"/>
    <property type="molecule type" value="Genomic_DNA"/>
</dbReference>
<dbReference type="eggNOG" id="ENOG5033GZ8">
    <property type="taxonomic scope" value="Bacteria"/>
</dbReference>
<evidence type="ECO:0008006" key="4">
    <source>
        <dbReference type="Google" id="ProtNLM"/>
    </source>
</evidence>
<keyword evidence="1" id="KW-0472">Membrane</keyword>
<evidence type="ECO:0000313" key="2">
    <source>
        <dbReference type="EMBL" id="ADU21452.1"/>
    </source>
</evidence>
<accession>E6UBA2</accession>
<dbReference type="AlphaFoldDB" id="E6UBA2"/>
<dbReference type="KEGG" id="ral:Rumal_0926"/>
<evidence type="ECO:0000256" key="1">
    <source>
        <dbReference type="SAM" id="Phobius"/>
    </source>
</evidence>